<dbReference type="InterPro" id="IPR047641">
    <property type="entry name" value="ABC_transpr_MalK/UgpC-like"/>
</dbReference>
<dbReference type="GO" id="GO:0005524">
    <property type="term" value="F:ATP binding"/>
    <property type="evidence" value="ECO:0007669"/>
    <property type="project" value="UniProtKB-KW"/>
</dbReference>
<dbReference type="InterPro" id="IPR017871">
    <property type="entry name" value="ABC_transporter-like_CS"/>
</dbReference>
<dbReference type="PROSITE" id="PS00211">
    <property type="entry name" value="ABC_TRANSPORTER_1"/>
    <property type="match status" value="1"/>
</dbReference>
<dbReference type="FunFam" id="3.40.50.300:FF:000042">
    <property type="entry name" value="Maltose/maltodextrin ABC transporter, ATP-binding protein"/>
    <property type="match status" value="1"/>
</dbReference>
<dbReference type="Pfam" id="PF00005">
    <property type="entry name" value="ABC_tran"/>
    <property type="match status" value="1"/>
</dbReference>
<dbReference type="GO" id="GO:0008643">
    <property type="term" value="P:carbohydrate transport"/>
    <property type="evidence" value="ECO:0007669"/>
    <property type="project" value="InterPro"/>
</dbReference>
<keyword evidence="1" id="KW-0813">Transport</keyword>
<accession>A0A345VHK3</accession>
<protein>
    <submittedName>
        <fullName evidence="5">Trehalose import ATP-binding protein SugC</fullName>
        <ecNumber evidence="5">3.6.3.-</ecNumber>
    </submittedName>
</protein>
<dbReference type="InterPro" id="IPR003593">
    <property type="entry name" value="AAA+_ATPase"/>
</dbReference>
<keyword evidence="5" id="KW-0378">Hydrolase</keyword>
<sequence>MVELNLNHIHKKYPNTEHYAVEDFNLDIKDKEFIVFVGPSGCGKSTTLRMIAGLEDISEGELLIDGEVVNDKSPKDRDIAMVFQNYALYPHMSVYDNMAFGLKLRKYKKADIDTRVKEAAQILGLTEFLDRKPADLSGGQRQRVAMGRAIVRDAKVFLMDEPLSNLDAKLRVSMRAEIAKIHQRIGSTTIYVTHDQTEAMTLADRIVIMSATKNPQGNGTIGKIEQVGTPQELYNKPANKFVAGFIGSPAMNFFEVVVKDGFIVSDDGLNIAIPEGQEKLLEAKGYKGKKVIFGIRPEDISGNLLVKDTYPSAQVNAEVLVSELLGAETMLYVKLGQTEFASRVDARDFHHPGEQVNLTFNVAKGHFFDLETEEAIR</sequence>
<evidence type="ECO:0000259" key="4">
    <source>
        <dbReference type="PROSITE" id="PS50893"/>
    </source>
</evidence>
<dbReference type="InterPro" id="IPR003439">
    <property type="entry name" value="ABC_transporter-like_ATP-bd"/>
</dbReference>
<organism evidence="5 6">
    <name type="scientific">Streptococcus pluranimalium</name>
    <dbReference type="NCBI Taxonomy" id="82348"/>
    <lineage>
        <taxon>Bacteria</taxon>
        <taxon>Bacillati</taxon>
        <taxon>Bacillota</taxon>
        <taxon>Bacilli</taxon>
        <taxon>Lactobacillales</taxon>
        <taxon>Streptococcaceae</taxon>
        <taxon>Streptococcus</taxon>
    </lineage>
</organism>
<dbReference type="PANTHER" id="PTHR43875:SF1">
    <property type="entry name" value="OSMOPROTECTIVE COMPOUNDS UPTAKE ATP-BINDING PROTEIN GGTA"/>
    <property type="match status" value="1"/>
</dbReference>
<dbReference type="GO" id="GO:0055052">
    <property type="term" value="C:ATP-binding cassette (ABC) transporter complex, substrate-binding subunit-containing"/>
    <property type="evidence" value="ECO:0007669"/>
    <property type="project" value="TreeGrafter"/>
</dbReference>
<feature type="domain" description="ABC transporter" evidence="4">
    <location>
        <begin position="4"/>
        <end position="246"/>
    </location>
</feature>
<dbReference type="InterPro" id="IPR040582">
    <property type="entry name" value="OB_MalK-like"/>
</dbReference>
<dbReference type="Gene3D" id="2.40.50.100">
    <property type="match status" value="1"/>
</dbReference>
<dbReference type="GO" id="GO:0016887">
    <property type="term" value="F:ATP hydrolysis activity"/>
    <property type="evidence" value="ECO:0007669"/>
    <property type="project" value="InterPro"/>
</dbReference>
<dbReference type="InterPro" id="IPR012340">
    <property type="entry name" value="NA-bd_OB-fold"/>
</dbReference>
<dbReference type="PROSITE" id="PS50893">
    <property type="entry name" value="ABC_TRANSPORTER_2"/>
    <property type="match status" value="1"/>
</dbReference>
<dbReference type="RefSeq" id="WP_115129614.1">
    <property type="nucleotide sequence ID" value="NZ_CP022601.1"/>
</dbReference>
<dbReference type="Gene3D" id="3.40.50.300">
    <property type="entry name" value="P-loop containing nucleotide triphosphate hydrolases"/>
    <property type="match status" value="1"/>
</dbReference>
<dbReference type="AlphaFoldDB" id="A0A345VHK3"/>
<dbReference type="PANTHER" id="PTHR43875">
    <property type="entry name" value="MALTODEXTRIN IMPORT ATP-BINDING PROTEIN MSMX"/>
    <property type="match status" value="1"/>
</dbReference>
<dbReference type="Gene3D" id="2.40.50.140">
    <property type="entry name" value="Nucleic acid-binding proteins"/>
    <property type="match status" value="1"/>
</dbReference>
<evidence type="ECO:0000256" key="3">
    <source>
        <dbReference type="ARBA" id="ARBA00022840"/>
    </source>
</evidence>
<dbReference type="CDD" id="cd03301">
    <property type="entry name" value="ABC_MalK_N"/>
    <property type="match status" value="1"/>
</dbReference>
<proteinExistence type="predicted"/>
<evidence type="ECO:0000313" key="6">
    <source>
        <dbReference type="Proteomes" id="UP000255411"/>
    </source>
</evidence>
<keyword evidence="3 5" id="KW-0067">ATP-binding</keyword>
<dbReference type="SUPFAM" id="SSF52540">
    <property type="entry name" value="P-loop containing nucleoside triphosphate hydrolases"/>
    <property type="match status" value="1"/>
</dbReference>
<dbReference type="InterPro" id="IPR015855">
    <property type="entry name" value="ABC_transpr_MalK-like"/>
</dbReference>
<dbReference type="EMBL" id="CP022601">
    <property type="protein sequence ID" value="AXJ12205.1"/>
    <property type="molecule type" value="Genomic_DNA"/>
</dbReference>
<evidence type="ECO:0000256" key="2">
    <source>
        <dbReference type="ARBA" id="ARBA00022741"/>
    </source>
</evidence>
<evidence type="ECO:0000256" key="1">
    <source>
        <dbReference type="ARBA" id="ARBA00022448"/>
    </source>
</evidence>
<evidence type="ECO:0000313" key="5">
    <source>
        <dbReference type="EMBL" id="AXJ12205.1"/>
    </source>
</evidence>
<dbReference type="SMART" id="SM00382">
    <property type="entry name" value="AAA"/>
    <property type="match status" value="1"/>
</dbReference>
<dbReference type="InterPro" id="IPR008995">
    <property type="entry name" value="Mo/tungstate-bd_C_term_dom"/>
</dbReference>
<dbReference type="EC" id="3.6.3.-" evidence="5"/>
<dbReference type="NCBIfam" id="NF008653">
    <property type="entry name" value="PRK11650.1"/>
    <property type="match status" value="1"/>
</dbReference>
<keyword evidence="2" id="KW-0547">Nucleotide-binding</keyword>
<reference evidence="5 6" key="1">
    <citation type="submission" date="2017-07" db="EMBL/GenBank/DDBJ databases">
        <title>Streptococcus pluranimalium as cause of bovine abortion.</title>
        <authorList>
            <person name="Rodriguez Campos S."/>
            <person name="Gobeli Brawand S."/>
            <person name="Brodard I."/>
            <person name="Rychener L."/>
            <person name="Perreten V."/>
        </authorList>
    </citation>
    <scope>NUCLEOTIDE SEQUENCE [LARGE SCALE GENOMIC DNA]</scope>
    <source>
        <strain evidence="5 6">14A0014</strain>
    </source>
</reference>
<gene>
    <name evidence="5" type="primary">sugC</name>
    <name evidence="5" type="ORF">Sp14A_02510</name>
</gene>
<dbReference type="GO" id="GO:0140359">
    <property type="term" value="F:ABC-type transporter activity"/>
    <property type="evidence" value="ECO:0007669"/>
    <property type="project" value="InterPro"/>
</dbReference>
<dbReference type="InterPro" id="IPR027417">
    <property type="entry name" value="P-loop_NTPase"/>
</dbReference>
<dbReference type="Proteomes" id="UP000255411">
    <property type="component" value="Chromosome"/>
</dbReference>
<name>A0A345VHK3_9STRE</name>
<dbReference type="Pfam" id="PF17912">
    <property type="entry name" value="OB_MalK"/>
    <property type="match status" value="1"/>
</dbReference>
<dbReference type="SUPFAM" id="SSF50331">
    <property type="entry name" value="MOP-like"/>
    <property type="match status" value="1"/>
</dbReference>